<dbReference type="SUPFAM" id="SSF52266">
    <property type="entry name" value="SGNH hydrolase"/>
    <property type="match status" value="1"/>
</dbReference>
<organism evidence="3 4">
    <name type="scientific">Bosea vaviloviae</name>
    <dbReference type="NCBI Taxonomy" id="1526658"/>
    <lineage>
        <taxon>Bacteria</taxon>
        <taxon>Pseudomonadati</taxon>
        <taxon>Pseudomonadota</taxon>
        <taxon>Alphaproteobacteria</taxon>
        <taxon>Hyphomicrobiales</taxon>
        <taxon>Boseaceae</taxon>
        <taxon>Bosea</taxon>
    </lineage>
</organism>
<proteinExistence type="predicted"/>
<evidence type="ECO:0000256" key="2">
    <source>
        <dbReference type="SAM" id="Phobius"/>
    </source>
</evidence>
<dbReference type="Proteomes" id="UP000037822">
    <property type="component" value="Unassembled WGS sequence"/>
</dbReference>
<evidence type="ECO:0000313" key="3">
    <source>
        <dbReference type="EMBL" id="KPH78856.1"/>
    </source>
</evidence>
<dbReference type="EMBL" id="LGSZ01000053">
    <property type="protein sequence ID" value="KPH78856.1"/>
    <property type="molecule type" value="Genomic_DNA"/>
</dbReference>
<dbReference type="PATRIC" id="fig|1526658.3.peg.1567"/>
<keyword evidence="4" id="KW-1185">Reference proteome</keyword>
<evidence type="ECO:0000313" key="4">
    <source>
        <dbReference type="Proteomes" id="UP000037822"/>
    </source>
</evidence>
<protein>
    <recommendedName>
        <fullName evidence="5">SGNH hydrolase-type esterase domain-containing protein</fullName>
    </recommendedName>
</protein>
<comment type="caution">
    <text evidence="3">The sequence shown here is derived from an EMBL/GenBank/DDBJ whole genome shotgun (WGS) entry which is preliminary data.</text>
</comment>
<feature type="transmembrane region" description="Helical" evidence="2">
    <location>
        <begin position="20"/>
        <end position="45"/>
    </location>
</feature>
<dbReference type="OrthoDB" id="8355047at2"/>
<sequence>MTVLPLGRLPRPPAPRAASHRLIIAIVLILPLALIFGSLAGFAIGRIAAPPTSYRDQRLAEITAELGRIDGDYLLASGDSHVARWHAREFCGLPVVNAGVDGATAGDTDALLAQIALPRPPRAIILAGGTNAAIRRRCRGPPQAVIRFGEAFRPLLRRLSHTADLVVVTGVPAIDVSQVDGFSAEAATAIGASAETTCRASTSCRVAKSFDADDPLTDGLHLADYGHAYERIAPALCPALANRRPPSPAASQNADARRP</sequence>
<keyword evidence="2" id="KW-0472">Membrane</keyword>
<feature type="region of interest" description="Disordered" evidence="1">
    <location>
        <begin position="240"/>
        <end position="259"/>
    </location>
</feature>
<evidence type="ECO:0008006" key="5">
    <source>
        <dbReference type="Google" id="ProtNLM"/>
    </source>
</evidence>
<dbReference type="InterPro" id="IPR036514">
    <property type="entry name" value="SGNH_hydro_sf"/>
</dbReference>
<keyword evidence="2" id="KW-1133">Transmembrane helix</keyword>
<keyword evidence="2" id="KW-0812">Transmembrane</keyword>
<gene>
    <name evidence="3" type="ORF">AE618_20740</name>
</gene>
<dbReference type="Gene3D" id="3.40.50.1110">
    <property type="entry name" value="SGNH hydrolase"/>
    <property type="match status" value="1"/>
</dbReference>
<dbReference type="AlphaFoldDB" id="A0A0N1F2G0"/>
<feature type="compositionally biased region" description="Polar residues" evidence="1">
    <location>
        <begin position="249"/>
        <end position="259"/>
    </location>
</feature>
<dbReference type="GO" id="GO:0016788">
    <property type="term" value="F:hydrolase activity, acting on ester bonds"/>
    <property type="evidence" value="ECO:0007669"/>
    <property type="project" value="UniProtKB-ARBA"/>
</dbReference>
<name>A0A0N1F2G0_9HYPH</name>
<reference evidence="3 4" key="1">
    <citation type="submission" date="2015-07" db="EMBL/GenBank/DDBJ databases">
        <title>Whole genome sequencing of Bosea vaviloviae isolated from cave pool.</title>
        <authorList>
            <person name="Tan N.E.H."/>
            <person name="Lee Y.P."/>
            <person name="Gan H.M."/>
            <person name="Barton H."/>
            <person name="Savka M.A."/>
        </authorList>
    </citation>
    <scope>NUCLEOTIDE SEQUENCE [LARGE SCALE GENOMIC DNA]</scope>
    <source>
        <strain evidence="3 4">SD260</strain>
    </source>
</reference>
<accession>A0A0N1F2G0</accession>
<dbReference type="RefSeq" id="WP_054210967.1">
    <property type="nucleotide sequence ID" value="NZ_LGSZ01000053.1"/>
</dbReference>
<evidence type="ECO:0000256" key="1">
    <source>
        <dbReference type="SAM" id="MobiDB-lite"/>
    </source>
</evidence>